<keyword evidence="2 3" id="KW-0802">TPR repeat</keyword>
<dbReference type="SUPFAM" id="SSF48452">
    <property type="entry name" value="TPR-like"/>
    <property type="match status" value="1"/>
</dbReference>
<organism evidence="5">
    <name type="scientific">Oscillatoriales cyanobacterium SpSt-418</name>
    <dbReference type="NCBI Taxonomy" id="2282169"/>
    <lineage>
        <taxon>Bacteria</taxon>
        <taxon>Bacillati</taxon>
        <taxon>Cyanobacteriota</taxon>
        <taxon>Cyanophyceae</taxon>
        <taxon>Oscillatoriophycideae</taxon>
        <taxon>Oscillatoriales</taxon>
    </lineage>
</organism>
<dbReference type="GO" id="GO:0046813">
    <property type="term" value="P:receptor-mediated virion attachment to host cell"/>
    <property type="evidence" value="ECO:0007669"/>
    <property type="project" value="TreeGrafter"/>
</dbReference>
<feature type="repeat" description="TPR" evidence="3">
    <location>
        <begin position="711"/>
        <end position="744"/>
    </location>
</feature>
<feature type="coiled-coil region" evidence="4">
    <location>
        <begin position="162"/>
        <end position="208"/>
    </location>
</feature>
<name>A0A7C3PMQ8_9CYAN</name>
<evidence type="ECO:0000256" key="3">
    <source>
        <dbReference type="PROSITE-ProRule" id="PRU00339"/>
    </source>
</evidence>
<dbReference type="InterPro" id="IPR050498">
    <property type="entry name" value="Ycf3"/>
</dbReference>
<dbReference type="PANTHER" id="PTHR44858">
    <property type="entry name" value="TETRATRICOPEPTIDE REPEAT PROTEIN 6"/>
    <property type="match status" value="1"/>
</dbReference>
<comment type="caution">
    <text evidence="5">The sequence shown here is derived from an EMBL/GenBank/DDBJ whole genome shotgun (WGS) entry which is preliminary data.</text>
</comment>
<dbReference type="Gene3D" id="1.10.287.1490">
    <property type="match status" value="1"/>
</dbReference>
<evidence type="ECO:0000313" key="5">
    <source>
        <dbReference type="EMBL" id="HFM97717.1"/>
    </source>
</evidence>
<dbReference type="InterPro" id="IPR019734">
    <property type="entry name" value="TPR_rpt"/>
</dbReference>
<protein>
    <submittedName>
        <fullName evidence="5">Uncharacterized protein</fullName>
    </submittedName>
</protein>
<keyword evidence="1" id="KW-0677">Repeat</keyword>
<accession>A0A7C3PMQ8</accession>
<dbReference type="EMBL" id="DSRU01000107">
    <property type="protein sequence ID" value="HFM97717.1"/>
    <property type="molecule type" value="Genomic_DNA"/>
</dbReference>
<evidence type="ECO:0000256" key="2">
    <source>
        <dbReference type="ARBA" id="ARBA00022803"/>
    </source>
</evidence>
<dbReference type="PROSITE" id="PS50005">
    <property type="entry name" value="TPR"/>
    <property type="match status" value="2"/>
</dbReference>
<sequence length="803" mass="89955">MKNRNWLNITEYLLVVGSGVGSVATAASQQFVYAAAPVTALLVLNLVNRRRIEVAAHEETISTVSHLDQRLSSDLGLLQKQVQALPSFLDLASLRKAIQATHQESLSEISQEIVTLKQEVAKPDWELMHQSIRQLQEYYNGLAESVNLVMGQMSRLSLPNRLEEVEGAIAQFRNDVSNLRVNLEQVQQDQKQNNFRVLQEQIHQLNRRINQLPTPFDPSSLKQDINSLIKAMGDMASRRELSRLMGQIEQLSQQNETIEQSISPVRVATTILKKQVEMLSGRLSAMSQESEHFMQEEPKAIADLKATLASLESRLNHVSTSDPGRLQTEVRGIVSTHLGQLRHQLATVQSMTQGLERQQKTLSEWVMQLPHLLDATALQNQMKQLASRVEWAETNHTDIAAQIDAVVKQHVEEVLQRSQPTPTASPYELVFDLKHAGSQTSGASGCSSPAILEQALAAAEARLVIVYPYPTPETLSRELLDKFRAFLDRRGCLDIGWGYLGATTDYKLPRSIDRRRRLNPTEKGFLYETLNQLTQLKRQYPNQFRFKVLGTDENFLVCDRTYAVLGAQSIFTASTVFPKAAVGLRTTDGDVIQSLVQRFDNPALEESDIAAYLKRALTRYDLGDRQGAIADYYHILQMQPDHDVAANNRGLARYDIDDKQGALADFELALRSNPENVVAFCNRGYVRAELGDLLGAVEDYTLAIQIHPDYAPAYFYRGITRARLRNTLGAIEDYSEVIRLQPEDATAFFYRGLALIKIGQSLNGVTDLQTAAQLYAQQGDTANYQQVIKALQKVETEGIAIAN</sequence>
<feature type="repeat" description="TPR" evidence="3">
    <location>
        <begin position="677"/>
        <end position="710"/>
    </location>
</feature>
<dbReference type="InterPro" id="IPR011990">
    <property type="entry name" value="TPR-like_helical_dom_sf"/>
</dbReference>
<keyword evidence="4" id="KW-0175">Coiled coil</keyword>
<reference evidence="5" key="1">
    <citation type="journal article" date="2020" name="mSystems">
        <title>Genome- and Community-Level Interaction Insights into Carbon Utilization and Element Cycling Functions of Hydrothermarchaeota in Hydrothermal Sediment.</title>
        <authorList>
            <person name="Zhou Z."/>
            <person name="Liu Y."/>
            <person name="Xu W."/>
            <person name="Pan J."/>
            <person name="Luo Z.H."/>
            <person name="Li M."/>
        </authorList>
    </citation>
    <scope>NUCLEOTIDE SEQUENCE [LARGE SCALE GENOMIC DNA]</scope>
    <source>
        <strain evidence="5">SpSt-418</strain>
    </source>
</reference>
<dbReference type="PANTHER" id="PTHR44858:SF1">
    <property type="entry name" value="UDP-N-ACETYLGLUCOSAMINE--PEPTIDE N-ACETYLGLUCOSAMINYLTRANSFERASE SPINDLY-RELATED"/>
    <property type="match status" value="1"/>
</dbReference>
<gene>
    <name evidence="5" type="ORF">ENR64_08100</name>
</gene>
<dbReference type="AlphaFoldDB" id="A0A7C3PMQ8"/>
<dbReference type="Pfam" id="PF13432">
    <property type="entry name" value="TPR_16"/>
    <property type="match status" value="2"/>
</dbReference>
<dbReference type="Gene3D" id="1.25.40.10">
    <property type="entry name" value="Tetratricopeptide repeat domain"/>
    <property type="match status" value="2"/>
</dbReference>
<dbReference type="GO" id="GO:0009279">
    <property type="term" value="C:cell outer membrane"/>
    <property type="evidence" value="ECO:0007669"/>
    <property type="project" value="TreeGrafter"/>
</dbReference>
<evidence type="ECO:0000256" key="1">
    <source>
        <dbReference type="ARBA" id="ARBA00022737"/>
    </source>
</evidence>
<proteinExistence type="predicted"/>
<evidence type="ECO:0000256" key="4">
    <source>
        <dbReference type="SAM" id="Coils"/>
    </source>
</evidence>
<dbReference type="SMART" id="SM00028">
    <property type="entry name" value="TPR"/>
    <property type="match status" value="5"/>
</dbReference>